<dbReference type="Proteomes" id="UP000315901">
    <property type="component" value="Unassembled WGS sequence"/>
</dbReference>
<dbReference type="InterPro" id="IPR009936">
    <property type="entry name" value="DUF1468"/>
</dbReference>
<feature type="transmembrane region" description="Helical" evidence="1">
    <location>
        <begin position="70"/>
        <end position="89"/>
    </location>
</feature>
<evidence type="ECO:0000259" key="2">
    <source>
        <dbReference type="Pfam" id="PF07331"/>
    </source>
</evidence>
<feature type="transmembrane region" description="Helical" evidence="1">
    <location>
        <begin position="109"/>
        <end position="131"/>
    </location>
</feature>
<evidence type="ECO:0000256" key="1">
    <source>
        <dbReference type="SAM" id="Phobius"/>
    </source>
</evidence>
<dbReference type="OrthoDB" id="5519430at2"/>
<protein>
    <submittedName>
        <fullName evidence="3">Tripartite tricarboxylate transporter TctB family protein</fullName>
    </submittedName>
</protein>
<feature type="domain" description="DUF1468" evidence="2">
    <location>
        <begin position="7"/>
        <end position="140"/>
    </location>
</feature>
<keyword evidence="4" id="KW-1185">Reference proteome</keyword>
<name>A0A501WQD6_9GAMM</name>
<keyword evidence="1" id="KW-1133">Transmembrane helix</keyword>
<comment type="caution">
    <text evidence="3">The sequence shown here is derived from an EMBL/GenBank/DDBJ whole genome shotgun (WGS) entry which is preliminary data.</text>
</comment>
<feature type="transmembrane region" description="Helical" evidence="1">
    <location>
        <begin position="40"/>
        <end position="58"/>
    </location>
</feature>
<gene>
    <name evidence="3" type="ORF">FJM67_10315</name>
</gene>
<dbReference type="Pfam" id="PF07331">
    <property type="entry name" value="TctB"/>
    <property type="match status" value="1"/>
</dbReference>
<reference evidence="3 4" key="1">
    <citation type="submission" date="2019-06" db="EMBL/GenBank/DDBJ databases">
        <title>A novel bacterium of genus Marinomonas, isolated from coastal sand.</title>
        <authorList>
            <person name="Huang H."/>
            <person name="Mo K."/>
            <person name="Hu Y."/>
        </authorList>
    </citation>
    <scope>NUCLEOTIDE SEQUENCE [LARGE SCALE GENOMIC DNA]</scope>
    <source>
        <strain evidence="3 4">HB171799</strain>
    </source>
</reference>
<keyword evidence="1" id="KW-0472">Membrane</keyword>
<dbReference type="EMBL" id="VFRR01000019">
    <property type="protein sequence ID" value="TPE50545.1"/>
    <property type="molecule type" value="Genomic_DNA"/>
</dbReference>
<evidence type="ECO:0000313" key="3">
    <source>
        <dbReference type="EMBL" id="TPE50545.1"/>
    </source>
</evidence>
<dbReference type="AlphaFoldDB" id="A0A501WQD6"/>
<proteinExistence type="predicted"/>
<dbReference type="RefSeq" id="WP_140589032.1">
    <property type="nucleotide sequence ID" value="NZ_VFRR01000019.1"/>
</dbReference>
<accession>A0A501WQD6</accession>
<organism evidence="3 4">
    <name type="scientific">Maribrevibacterium harenarium</name>
    <dbReference type="NCBI Taxonomy" id="2589817"/>
    <lineage>
        <taxon>Bacteria</taxon>
        <taxon>Pseudomonadati</taxon>
        <taxon>Pseudomonadota</taxon>
        <taxon>Gammaproteobacteria</taxon>
        <taxon>Oceanospirillales</taxon>
        <taxon>Oceanospirillaceae</taxon>
        <taxon>Maribrevibacterium</taxon>
    </lineage>
</organism>
<keyword evidence="1" id="KW-0812">Transmembrane</keyword>
<sequence length="146" mass="15624">MRLNDRVFGLILLILAVVYGYEATKFPEPFGGQESVGPETFPILLSFLLGIGAIYMMVKPDPNAKWPALSMLIELAIVCVVLMGFAWAIEPVGFIPSAAVAVGFLSWRMGASLSKAAITGVATSVFIFVIFNKVLELALPAGILGF</sequence>
<evidence type="ECO:0000313" key="4">
    <source>
        <dbReference type="Proteomes" id="UP000315901"/>
    </source>
</evidence>